<dbReference type="SUPFAM" id="SSF52540">
    <property type="entry name" value="P-loop containing nucleoside triphosphate hydrolases"/>
    <property type="match status" value="1"/>
</dbReference>
<keyword evidence="6" id="KW-0694">RNA-binding</keyword>
<dbReference type="PANTHER" id="PTHR47959:SF21">
    <property type="entry name" value="DEAD-BOX HELICASE 56"/>
    <property type="match status" value="1"/>
</dbReference>
<dbReference type="Proteomes" id="UP001381693">
    <property type="component" value="Unassembled WGS sequence"/>
</dbReference>
<keyword evidence="3" id="KW-0378">Hydrolase</keyword>
<dbReference type="EMBL" id="JAXCGZ010024160">
    <property type="protein sequence ID" value="KAK6996825.1"/>
    <property type="molecule type" value="Genomic_DNA"/>
</dbReference>
<evidence type="ECO:0000256" key="3">
    <source>
        <dbReference type="ARBA" id="ARBA00022801"/>
    </source>
</evidence>
<evidence type="ECO:0000259" key="8">
    <source>
        <dbReference type="PROSITE" id="PS51192"/>
    </source>
</evidence>
<feature type="non-terminal residue" evidence="9">
    <location>
        <position position="93"/>
    </location>
</feature>
<comment type="catalytic activity">
    <reaction evidence="7">
        <text>ATP + H2O = ADP + phosphate + H(+)</text>
        <dbReference type="Rhea" id="RHEA:13065"/>
        <dbReference type="ChEBI" id="CHEBI:15377"/>
        <dbReference type="ChEBI" id="CHEBI:15378"/>
        <dbReference type="ChEBI" id="CHEBI:30616"/>
        <dbReference type="ChEBI" id="CHEBI:43474"/>
        <dbReference type="ChEBI" id="CHEBI:456216"/>
        <dbReference type="EC" id="3.6.4.13"/>
    </reaction>
</comment>
<feature type="domain" description="Helicase ATP-binding" evidence="8">
    <location>
        <begin position="1"/>
        <end position="93"/>
    </location>
</feature>
<dbReference type="Gene3D" id="3.40.50.300">
    <property type="entry name" value="P-loop containing nucleotide triphosphate hydrolases"/>
    <property type="match status" value="1"/>
</dbReference>
<evidence type="ECO:0000256" key="5">
    <source>
        <dbReference type="ARBA" id="ARBA00022840"/>
    </source>
</evidence>
<keyword evidence="5" id="KW-0067">ATP-binding</keyword>
<keyword evidence="10" id="KW-1185">Reference proteome</keyword>
<keyword evidence="2" id="KW-0547">Nucleotide-binding</keyword>
<evidence type="ECO:0000256" key="2">
    <source>
        <dbReference type="ARBA" id="ARBA00022741"/>
    </source>
</evidence>
<evidence type="ECO:0000256" key="6">
    <source>
        <dbReference type="ARBA" id="ARBA00022884"/>
    </source>
</evidence>
<dbReference type="GO" id="GO:0016787">
    <property type="term" value="F:hydrolase activity"/>
    <property type="evidence" value="ECO:0007669"/>
    <property type="project" value="UniProtKB-KW"/>
</dbReference>
<organism evidence="9 10">
    <name type="scientific">Halocaridina rubra</name>
    <name type="common">Hawaiian red shrimp</name>
    <dbReference type="NCBI Taxonomy" id="373956"/>
    <lineage>
        <taxon>Eukaryota</taxon>
        <taxon>Metazoa</taxon>
        <taxon>Ecdysozoa</taxon>
        <taxon>Arthropoda</taxon>
        <taxon>Crustacea</taxon>
        <taxon>Multicrustacea</taxon>
        <taxon>Malacostraca</taxon>
        <taxon>Eumalacostraca</taxon>
        <taxon>Eucarida</taxon>
        <taxon>Decapoda</taxon>
        <taxon>Pleocyemata</taxon>
        <taxon>Caridea</taxon>
        <taxon>Atyoidea</taxon>
        <taxon>Atyidae</taxon>
        <taxon>Halocaridina</taxon>
    </lineage>
</organism>
<feature type="non-terminal residue" evidence="9">
    <location>
        <position position="1"/>
    </location>
</feature>
<dbReference type="GO" id="GO:0005524">
    <property type="term" value="F:ATP binding"/>
    <property type="evidence" value="ECO:0007669"/>
    <property type="project" value="UniProtKB-KW"/>
</dbReference>
<gene>
    <name evidence="9" type="ORF">SK128_017959</name>
</gene>
<proteinExistence type="predicted"/>
<dbReference type="Pfam" id="PF00270">
    <property type="entry name" value="DEAD"/>
    <property type="match status" value="1"/>
</dbReference>
<evidence type="ECO:0000256" key="4">
    <source>
        <dbReference type="ARBA" id="ARBA00022806"/>
    </source>
</evidence>
<protein>
    <recommendedName>
        <fullName evidence="1">RNA helicase</fullName>
        <ecNumber evidence="1">3.6.4.13</ecNumber>
    </recommendedName>
</protein>
<comment type="caution">
    <text evidence="9">The sequence shown here is derived from an EMBL/GenBank/DDBJ whole genome shotgun (WGS) entry which is preliminary data.</text>
</comment>
<dbReference type="InterPro" id="IPR011545">
    <property type="entry name" value="DEAD/DEAH_box_helicase_dom"/>
</dbReference>
<name>A0AAN8WFS8_HALRR</name>
<dbReference type="PANTHER" id="PTHR47959">
    <property type="entry name" value="ATP-DEPENDENT RNA HELICASE RHLE-RELATED"/>
    <property type="match status" value="1"/>
</dbReference>
<dbReference type="AlphaFoldDB" id="A0AAN8WFS8"/>
<evidence type="ECO:0000256" key="1">
    <source>
        <dbReference type="ARBA" id="ARBA00012552"/>
    </source>
</evidence>
<dbReference type="GO" id="GO:0003723">
    <property type="term" value="F:RNA binding"/>
    <property type="evidence" value="ECO:0007669"/>
    <property type="project" value="UniProtKB-KW"/>
</dbReference>
<keyword evidence="4" id="KW-0347">Helicase</keyword>
<accession>A0AAN8WFS8</accession>
<dbReference type="InterPro" id="IPR014001">
    <property type="entry name" value="Helicase_ATP-bd"/>
</dbReference>
<dbReference type="PROSITE" id="PS51192">
    <property type="entry name" value="HELICASE_ATP_BIND_1"/>
    <property type="match status" value="1"/>
</dbReference>
<sequence length="93" mass="10572">KELCKQIKDHIGHLTVSCLREIQYFDVSSQVSLEAQRPFLLDKPDIVIGTPLRILAHMNDGNLDLKTSLKLLVIDEADLMFAFDHLNDIKSIL</sequence>
<dbReference type="GO" id="GO:0003724">
    <property type="term" value="F:RNA helicase activity"/>
    <property type="evidence" value="ECO:0007669"/>
    <property type="project" value="UniProtKB-EC"/>
</dbReference>
<reference evidence="9 10" key="1">
    <citation type="submission" date="2023-11" db="EMBL/GenBank/DDBJ databases">
        <title>Halocaridina rubra genome assembly.</title>
        <authorList>
            <person name="Smith C."/>
        </authorList>
    </citation>
    <scope>NUCLEOTIDE SEQUENCE [LARGE SCALE GENOMIC DNA]</scope>
    <source>
        <strain evidence="9">EP-1</strain>
        <tissue evidence="9">Whole</tissue>
    </source>
</reference>
<dbReference type="GO" id="GO:0005829">
    <property type="term" value="C:cytosol"/>
    <property type="evidence" value="ECO:0007669"/>
    <property type="project" value="TreeGrafter"/>
</dbReference>
<dbReference type="InterPro" id="IPR027417">
    <property type="entry name" value="P-loop_NTPase"/>
</dbReference>
<dbReference type="EC" id="3.6.4.13" evidence="1"/>
<evidence type="ECO:0000313" key="9">
    <source>
        <dbReference type="EMBL" id="KAK6996825.1"/>
    </source>
</evidence>
<evidence type="ECO:0000313" key="10">
    <source>
        <dbReference type="Proteomes" id="UP001381693"/>
    </source>
</evidence>
<dbReference type="InterPro" id="IPR050079">
    <property type="entry name" value="DEAD_box_RNA_helicase"/>
</dbReference>
<evidence type="ECO:0000256" key="7">
    <source>
        <dbReference type="ARBA" id="ARBA00047984"/>
    </source>
</evidence>